<proteinExistence type="predicted"/>
<name>A0A195AX95_9HYME</name>
<dbReference type="Proteomes" id="UP000078540">
    <property type="component" value="Unassembled WGS sequence"/>
</dbReference>
<gene>
    <name evidence="1" type="ORF">ALC53_13022</name>
</gene>
<keyword evidence="2" id="KW-1185">Reference proteome</keyword>
<accession>A0A195AX95</accession>
<organism evidence="1 2">
    <name type="scientific">Atta colombica</name>
    <dbReference type="NCBI Taxonomy" id="520822"/>
    <lineage>
        <taxon>Eukaryota</taxon>
        <taxon>Metazoa</taxon>
        <taxon>Ecdysozoa</taxon>
        <taxon>Arthropoda</taxon>
        <taxon>Hexapoda</taxon>
        <taxon>Insecta</taxon>
        <taxon>Pterygota</taxon>
        <taxon>Neoptera</taxon>
        <taxon>Endopterygota</taxon>
        <taxon>Hymenoptera</taxon>
        <taxon>Apocrita</taxon>
        <taxon>Aculeata</taxon>
        <taxon>Formicoidea</taxon>
        <taxon>Formicidae</taxon>
        <taxon>Myrmicinae</taxon>
        <taxon>Atta</taxon>
    </lineage>
</organism>
<evidence type="ECO:0000313" key="2">
    <source>
        <dbReference type="Proteomes" id="UP000078540"/>
    </source>
</evidence>
<protein>
    <submittedName>
        <fullName evidence="1">Uncharacterized protein</fullName>
    </submittedName>
</protein>
<dbReference type="EMBL" id="KQ976725">
    <property type="protein sequence ID" value="KYM76579.1"/>
    <property type="molecule type" value="Genomic_DNA"/>
</dbReference>
<dbReference type="AlphaFoldDB" id="A0A195AX95"/>
<evidence type="ECO:0000313" key="1">
    <source>
        <dbReference type="EMBL" id="KYM76579.1"/>
    </source>
</evidence>
<reference evidence="1 2" key="1">
    <citation type="submission" date="2015-09" db="EMBL/GenBank/DDBJ databases">
        <title>Atta colombica WGS genome.</title>
        <authorList>
            <person name="Nygaard S."/>
            <person name="Hu H."/>
            <person name="Boomsma J."/>
            <person name="Zhang G."/>
        </authorList>
    </citation>
    <scope>NUCLEOTIDE SEQUENCE [LARGE SCALE GENOMIC DNA]</scope>
    <source>
        <strain evidence="1">Treedump-2</strain>
        <tissue evidence="1">Whole body</tissue>
    </source>
</reference>
<feature type="non-terminal residue" evidence="1">
    <location>
        <position position="1"/>
    </location>
</feature>
<sequence length="77" mass="8335">ICSPDSSMMHCTIGSDFAKQANNKLSWETYIPSTNFGKSAGFFGSTATRTTGDTENFITFMLCASLNVVMVPVLTKN</sequence>